<organism evidence="1 2">
    <name type="scientific">Streptomyces olindensis</name>
    <dbReference type="NCBI Taxonomy" id="358823"/>
    <lineage>
        <taxon>Bacteria</taxon>
        <taxon>Bacillati</taxon>
        <taxon>Actinomycetota</taxon>
        <taxon>Actinomycetes</taxon>
        <taxon>Kitasatosporales</taxon>
        <taxon>Streptomycetaceae</taxon>
        <taxon>Streptomyces</taxon>
    </lineage>
</organism>
<dbReference type="RefSeq" id="WP_359784268.1">
    <property type="nucleotide sequence ID" value="NZ_JBEYBN010000001.1"/>
</dbReference>
<evidence type="ECO:0000313" key="1">
    <source>
        <dbReference type="EMBL" id="MEU2264937.1"/>
    </source>
</evidence>
<dbReference type="EMBL" id="JBEYBN010000001">
    <property type="protein sequence ID" value="MEU2264937.1"/>
    <property type="molecule type" value="Genomic_DNA"/>
</dbReference>
<name>A0ABV2XM61_9ACTN</name>
<accession>A0ABV2XM61</accession>
<proteinExistence type="predicted"/>
<dbReference type="Proteomes" id="UP001550603">
    <property type="component" value="Unassembled WGS sequence"/>
</dbReference>
<comment type="caution">
    <text evidence="1">The sequence shown here is derived from an EMBL/GenBank/DDBJ whole genome shotgun (WGS) entry which is preliminary data.</text>
</comment>
<sequence>MPSAGLRKRVQAVPGVPLPHGILGDCVDVVDATDPHELLGTDWMPRSCAEAHDFEWCGPDGTSGPSPKQFDRLGPCSAPPVTIYSGATCNPIGWTYDEATEQAADTLRMGEQRALESWFMREQLCTMAAANDLTPGAALPIAQGVAALEGWLAETYGGQGVLHVPAGAAALLGCCRVVQLDQGAPRTLMGNCVVLGSGYAVNVGPPDCSQAPAGEAWLYITGPIRVRREAPIIVPDTDAASVRTTTNDRFVLAERTFVVEVACCEAAAIRVELCPC</sequence>
<reference evidence="1 2" key="1">
    <citation type="submission" date="2024-06" db="EMBL/GenBank/DDBJ databases">
        <title>The Natural Products Discovery Center: Release of the First 8490 Sequenced Strains for Exploring Actinobacteria Biosynthetic Diversity.</title>
        <authorList>
            <person name="Kalkreuter E."/>
            <person name="Kautsar S.A."/>
            <person name="Yang D."/>
            <person name="Bader C.D."/>
            <person name="Teijaro C.N."/>
            <person name="Fluegel L."/>
            <person name="Davis C.M."/>
            <person name="Simpson J.R."/>
            <person name="Lauterbach L."/>
            <person name="Steele A.D."/>
            <person name="Gui C."/>
            <person name="Meng S."/>
            <person name="Li G."/>
            <person name="Viehrig K."/>
            <person name="Ye F."/>
            <person name="Su P."/>
            <person name="Kiefer A.F."/>
            <person name="Nichols A."/>
            <person name="Cepeda A.J."/>
            <person name="Yan W."/>
            <person name="Fan B."/>
            <person name="Jiang Y."/>
            <person name="Adhikari A."/>
            <person name="Zheng C.-J."/>
            <person name="Schuster L."/>
            <person name="Cowan T.M."/>
            <person name="Smanski M.J."/>
            <person name="Chevrette M.G."/>
            <person name="De Carvalho L.P.S."/>
            <person name="Shen B."/>
        </authorList>
    </citation>
    <scope>NUCLEOTIDE SEQUENCE [LARGE SCALE GENOMIC DNA]</scope>
    <source>
        <strain evidence="1 2">NPDC019583</strain>
    </source>
</reference>
<gene>
    <name evidence="1" type="ORF">ABZ568_00485</name>
</gene>
<protein>
    <submittedName>
        <fullName evidence="1">Cupin</fullName>
    </submittedName>
</protein>
<keyword evidence="2" id="KW-1185">Reference proteome</keyword>
<evidence type="ECO:0000313" key="2">
    <source>
        <dbReference type="Proteomes" id="UP001550603"/>
    </source>
</evidence>